<accession>A0A1X6YVA5</accession>
<gene>
    <name evidence="2" type="ORF">ROA7450_01491</name>
</gene>
<protein>
    <submittedName>
        <fullName evidence="2">Uncharacterized protein</fullName>
    </submittedName>
</protein>
<dbReference type="AlphaFoldDB" id="A0A1X6YVA5"/>
<proteinExistence type="predicted"/>
<organism evidence="2 3">
    <name type="scientific">Roseovarius albus</name>
    <dbReference type="NCBI Taxonomy" id="1247867"/>
    <lineage>
        <taxon>Bacteria</taxon>
        <taxon>Pseudomonadati</taxon>
        <taxon>Pseudomonadota</taxon>
        <taxon>Alphaproteobacteria</taxon>
        <taxon>Rhodobacterales</taxon>
        <taxon>Roseobacteraceae</taxon>
        <taxon>Roseovarius</taxon>
    </lineage>
</organism>
<evidence type="ECO:0000313" key="3">
    <source>
        <dbReference type="Proteomes" id="UP000193061"/>
    </source>
</evidence>
<keyword evidence="1" id="KW-0732">Signal</keyword>
<feature type="chain" id="PRO_5013004946" evidence="1">
    <location>
        <begin position="22"/>
        <end position="155"/>
    </location>
</feature>
<evidence type="ECO:0000256" key="1">
    <source>
        <dbReference type="SAM" id="SignalP"/>
    </source>
</evidence>
<keyword evidence="3" id="KW-1185">Reference proteome</keyword>
<dbReference type="Proteomes" id="UP000193061">
    <property type="component" value="Unassembled WGS sequence"/>
</dbReference>
<evidence type="ECO:0000313" key="2">
    <source>
        <dbReference type="EMBL" id="SLN32533.1"/>
    </source>
</evidence>
<feature type="signal peptide" evidence="1">
    <location>
        <begin position="1"/>
        <end position="21"/>
    </location>
</feature>
<dbReference type="EMBL" id="FWFX01000003">
    <property type="protein sequence ID" value="SLN32533.1"/>
    <property type="molecule type" value="Genomic_DNA"/>
</dbReference>
<name>A0A1X6YVA5_9RHOB</name>
<sequence length="155" mass="17382">MKVSPQFLMVALIFSCAPANALEEAAIPADLPDEYHQCHSLLNSEPLNTLSEFVDVGRGAMISDDDLGKRLIGVSCTDEQIIDYMENHGFEHGQTLSWPEPKEHVLLGQYNKVMSFSTRSKKNWLHRKLYGAFAVGSRFMMRNDTIVRISGAAHK</sequence>
<reference evidence="2 3" key="1">
    <citation type="submission" date="2017-03" db="EMBL/GenBank/DDBJ databases">
        <authorList>
            <person name="Afonso C.L."/>
            <person name="Miller P.J."/>
            <person name="Scott M.A."/>
            <person name="Spackman E."/>
            <person name="Goraichik I."/>
            <person name="Dimitrov K.M."/>
            <person name="Suarez D.L."/>
            <person name="Swayne D.E."/>
        </authorList>
    </citation>
    <scope>NUCLEOTIDE SEQUENCE [LARGE SCALE GENOMIC DNA]</scope>
    <source>
        <strain evidence="2 3">CECT 7450</strain>
    </source>
</reference>
<dbReference type="PROSITE" id="PS51257">
    <property type="entry name" value="PROKAR_LIPOPROTEIN"/>
    <property type="match status" value="1"/>
</dbReference>